<proteinExistence type="predicted"/>
<name>A0A0F9LGT8_9ZZZZ</name>
<protein>
    <submittedName>
        <fullName evidence="1">Uncharacterized protein</fullName>
    </submittedName>
</protein>
<comment type="caution">
    <text evidence="1">The sequence shown here is derived from an EMBL/GenBank/DDBJ whole genome shotgun (WGS) entry which is preliminary data.</text>
</comment>
<organism evidence="1">
    <name type="scientific">marine sediment metagenome</name>
    <dbReference type="NCBI Taxonomy" id="412755"/>
    <lineage>
        <taxon>unclassified sequences</taxon>
        <taxon>metagenomes</taxon>
        <taxon>ecological metagenomes</taxon>
    </lineage>
</organism>
<accession>A0A0F9LGT8</accession>
<dbReference type="AlphaFoldDB" id="A0A0F9LGT8"/>
<sequence length="90" mass="10268">MNVTPREWELTDREIRAVEFRGNNMAEAQRAKRQAFIDNGGIILNPEALTDMYEALVEIAKVLLPVKYAWSRKPYIKICAAISKAEDTTL</sequence>
<reference evidence="1" key="1">
    <citation type="journal article" date="2015" name="Nature">
        <title>Complex archaea that bridge the gap between prokaryotes and eukaryotes.</title>
        <authorList>
            <person name="Spang A."/>
            <person name="Saw J.H."/>
            <person name="Jorgensen S.L."/>
            <person name="Zaremba-Niedzwiedzka K."/>
            <person name="Martijn J."/>
            <person name="Lind A.E."/>
            <person name="van Eijk R."/>
            <person name="Schleper C."/>
            <person name="Guy L."/>
            <person name="Ettema T.J."/>
        </authorList>
    </citation>
    <scope>NUCLEOTIDE SEQUENCE</scope>
</reference>
<dbReference type="EMBL" id="LAZR01007270">
    <property type="protein sequence ID" value="KKM86351.1"/>
    <property type="molecule type" value="Genomic_DNA"/>
</dbReference>
<evidence type="ECO:0000313" key="1">
    <source>
        <dbReference type="EMBL" id="KKM86351.1"/>
    </source>
</evidence>
<gene>
    <name evidence="1" type="ORF">LCGC14_1279750</name>
</gene>